<evidence type="ECO:0000313" key="3">
    <source>
        <dbReference type="WBParaSite" id="MhA1_Contig410.frz3.gene2"/>
    </source>
</evidence>
<reference evidence="3" key="1">
    <citation type="submission" date="2016-11" db="UniProtKB">
        <authorList>
            <consortium name="WormBaseParasite"/>
        </authorList>
    </citation>
    <scope>IDENTIFICATION</scope>
</reference>
<dbReference type="SMART" id="SM00194">
    <property type="entry name" value="PTPc"/>
    <property type="match status" value="1"/>
</dbReference>
<dbReference type="Pfam" id="PF00102">
    <property type="entry name" value="Y_phosphatase"/>
    <property type="match status" value="1"/>
</dbReference>
<sequence length="182" mass="21142">MAMHQLKDRSTMYKARKNRELMELQDSHENKLLTMLTAPLRIGDCAGGHRLENRGKNRDVMVVPPDHARPYLQTLHGESKDYTYINAVEVDGFTRKAEFIVTEWPKQQTLDSFWTLVFDHNVHTVICLTYQPTDTKAMNTFPPFVHNKGKKNYGPFTIEVVNFQQYPGLCSYMVKLSKRVSF</sequence>
<dbReference type="InterPro" id="IPR000242">
    <property type="entry name" value="PTP_cat"/>
</dbReference>
<dbReference type="InterPro" id="IPR029021">
    <property type="entry name" value="Prot-tyrosine_phosphatase-like"/>
</dbReference>
<evidence type="ECO:0000259" key="1">
    <source>
        <dbReference type="PROSITE" id="PS50055"/>
    </source>
</evidence>
<dbReference type="PANTHER" id="PTHR19134:SF449">
    <property type="entry name" value="TYROSINE-PROTEIN PHOSPHATASE 1"/>
    <property type="match status" value="1"/>
</dbReference>
<dbReference type="Gene3D" id="3.90.190.10">
    <property type="entry name" value="Protein tyrosine phosphatase superfamily"/>
    <property type="match status" value="1"/>
</dbReference>
<dbReference type="PROSITE" id="PS50055">
    <property type="entry name" value="TYR_PHOSPHATASE_PTP"/>
    <property type="match status" value="1"/>
</dbReference>
<protein>
    <submittedName>
        <fullName evidence="3">Tyrosine-protein phosphatase domain-containing protein</fullName>
    </submittedName>
</protein>
<dbReference type="WBParaSite" id="MhA1_Contig410.frz3.gene2">
    <property type="protein sequence ID" value="MhA1_Contig410.frz3.gene2"/>
    <property type="gene ID" value="MhA1_Contig410.frz3.gene2"/>
</dbReference>
<organism evidence="2 3">
    <name type="scientific">Meloidogyne hapla</name>
    <name type="common">Root-knot nematode worm</name>
    <dbReference type="NCBI Taxonomy" id="6305"/>
    <lineage>
        <taxon>Eukaryota</taxon>
        <taxon>Metazoa</taxon>
        <taxon>Ecdysozoa</taxon>
        <taxon>Nematoda</taxon>
        <taxon>Chromadorea</taxon>
        <taxon>Rhabditida</taxon>
        <taxon>Tylenchina</taxon>
        <taxon>Tylenchomorpha</taxon>
        <taxon>Tylenchoidea</taxon>
        <taxon>Meloidogynidae</taxon>
        <taxon>Meloidogyninae</taxon>
        <taxon>Meloidogyne</taxon>
    </lineage>
</organism>
<accession>A0A1I8BQY3</accession>
<feature type="domain" description="Tyrosine-protein phosphatase" evidence="1">
    <location>
        <begin position="26"/>
        <end position="175"/>
    </location>
</feature>
<dbReference type="SUPFAM" id="SSF52799">
    <property type="entry name" value="(Phosphotyrosine protein) phosphatases II"/>
    <property type="match status" value="1"/>
</dbReference>
<dbReference type="GO" id="GO:0004725">
    <property type="term" value="F:protein tyrosine phosphatase activity"/>
    <property type="evidence" value="ECO:0007669"/>
    <property type="project" value="InterPro"/>
</dbReference>
<dbReference type="AlphaFoldDB" id="A0A1I8BQY3"/>
<dbReference type="PANTHER" id="PTHR19134">
    <property type="entry name" value="RECEPTOR-TYPE TYROSINE-PROTEIN PHOSPHATASE"/>
    <property type="match status" value="1"/>
</dbReference>
<keyword evidence="2" id="KW-1185">Reference proteome</keyword>
<proteinExistence type="predicted"/>
<dbReference type="Proteomes" id="UP000095281">
    <property type="component" value="Unplaced"/>
</dbReference>
<dbReference type="InterPro" id="IPR050348">
    <property type="entry name" value="Protein-Tyr_Phosphatase"/>
</dbReference>
<evidence type="ECO:0000313" key="2">
    <source>
        <dbReference type="Proteomes" id="UP000095281"/>
    </source>
</evidence>
<name>A0A1I8BQY3_MELHA</name>
<dbReference type="OMA" id="ANWEANG"/>